<dbReference type="InterPro" id="IPR033749">
    <property type="entry name" value="Polyprenyl_synt_CS"/>
</dbReference>
<dbReference type="GO" id="GO:0004311">
    <property type="term" value="F:geranylgeranyl diphosphate synthase activity"/>
    <property type="evidence" value="ECO:0007669"/>
    <property type="project" value="UniProtKB-EC"/>
</dbReference>
<keyword evidence="1" id="KW-0479">Metal-binding</keyword>
<evidence type="ECO:0000313" key="5">
    <source>
        <dbReference type="EMBL" id="MBG6093751.1"/>
    </source>
</evidence>
<evidence type="ECO:0000256" key="1">
    <source>
        <dbReference type="ARBA" id="ARBA00022723"/>
    </source>
</evidence>
<feature type="compositionally biased region" description="Low complexity" evidence="4">
    <location>
        <begin position="9"/>
        <end position="24"/>
    </location>
</feature>
<dbReference type="EC" id="2.5.1.29" evidence="5"/>
<proteinExistence type="inferred from homology"/>
<dbReference type="EC" id="2.5.1.10" evidence="5"/>
<dbReference type="RefSeq" id="WP_307829357.1">
    <property type="nucleotide sequence ID" value="NZ_BAABES010000003.1"/>
</dbReference>
<gene>
    <name evidence="5" type="ORF">IW256_007864</name>
</gene>
<dbReference type="CDD" id="cd00685">
    <property type="entry name" value="Trans_IPPS_HT"/>
    <property type="match status" value="1"/>
</dbReference>
<dbReference type="PANTHER" id="PTHR12001:SF86">
    <property type="entry name" value="GERANYLGERANYL DIPHOSPHATE SYNTHASE"/>
    <property type="match status" value="1"/>
</dbReference>
<dbReference type="NCBIfam" id="NF041169">
    <property type="entry name" value="f2_encap_cargo4"/>
    <property type="match status" value="1"/>
</dbReference>
<dbReference type="GO" id="GO:0046872">
    <property type="term" value="F:metal ion binding"/>
    <property type="evidence" value="ECO:0007669"/>
    <property type="project" value="UniProtKB-KW"/>
</dbReference>
<keyword evidence="3 5" id="KW-0808">Transferase</keyword>
<comment type="similarity">
    <text evidence="3">Belongs to the FPP/GGPP synthase family.</text>
</comment>
<accession>A0A931DTR7</accession>
<reference evidence="5" key="1">
    <citation type="submission" date="2020-11" db="EMBL/GenBank/DDBJ databases">
        <title>Sequencing the genomes of 1000 actinobacteria strains.</title>
        <authorList>
            <person name="Klenk H.-P."/>
        </authorList>
    </citation>
    <scope>NUCLEOTIDE SEQUENCE</scope>
    <source>
        <strain evidence="5">DSM 43175</strain>
    </source>
</reference>
<organism evidence="5 6">
    <name type="scientific">Actinomadura viridis</name>
    <dbReference type="NCBI Taxonomy" id="58110"/>
    <lineage>
        <taxon>Bacteria</taxon>
        <taxon>Bacillati</taxon>
        <taxon>Actinomycetota</taxon>
        <taxon>Actinomycetes</taxon>
        <taxon>Streptosporangiales</taxon>
        <taxon>Thermomonosporaceae</taxon>
        <taxon>Actinomadura</taxon>
    </lineage>
</organism>
<evidence type="ECO:0000313" key="6">
    <source>
        <dbReference type="Proteomes" id="UP000614047"/>
    </source>
</evidence>
<feature type="region of interest" description="Disordered" evidence="4">
    <location>
        <begin position="1"/>
        <end position="24"/>
    </location>
</feature>
<dbReference type="PANTHER" id="PTHR12001">
    <property type="entry name" value="GERANYLGERANYL PYROPHOSPHATE SYNTHASE"/>
    <property type="match status" value="1"/>
</dbReference>
<protein>
    <submittedName>
        <fullName evidence="5">Geranylgeranyl diphosphate synthase type I</fullName>
        <ecNumber evidence="5">2.5.1.1</ecNumber>
        <ecNumber evidence="5">2.5.1.10</ecNumber>
        <ecNumber evidence="5">2.5.1.29</ecNumber>
    </submittedName>
</protein>
<evidence type="ECO:0000256" key="3">
    <source>
        <dbReference type="RuleBase" id="RU004466"/>
    </source>
</evidence>
<dbReference type="SFLD" id="SFLDG01017">
    <property type="entry name" value="Polyprenyl_Transferase_Like"/>
    <property type="match status" value="1"/>
</dbReference>
<dbReference type="Pfam" id="PF00348">
    <property type="entry name" value="polyprenyl_synt"/>
    <property type="match status" value="1"/>
</dbReference>
<dbReference type="Gene3D" id="1.10.600.10">
    <property type="entry name" value="Farnesyl Diphosphate Synthase"/>
    <property type="match status" value="1"/>
</dbReference>
<dbReference type="GO" id="GO:0004337">
    <property type="term" value="F:(2E,6E)-farnesyl diphosphate synthase activity"/>
    <property type="evidence" value="ECO:0007669"/>
    <property type="project" value="UniProtKB-EC"/>
</dbReference>
<dbReference type="GO" id="GO:0008299">
    <property type="term" value="P:isoprenoid biosynthetic process"/>
    <property type="evidence" value="ECO:0007669"/>
    <property type="project" value="InterPro"/>
</dbReference>
<dbReference type="InterPro" id="IPR000092">
    <property type="entry name" value="Polyprenyl_synt"/>
</dbReference>
<sequence length="368" mass="38220">MTRKTMTDGPAAGRVAPPAAVADSAAGGAPAARSAAEVLDWSRRLVDPALRETIAYLPESMRRITAYHFGWRDEHDRPAEARGGKRIRPALVLLTAEAAGGVASSALPGAVAVELAHNFSLLHDDVMDGDLTRHHRATAWSVFGRNSAILAGDALLACAFEAIADGRHAAGPQAVRVLARAVLALVEGQSADLAFERRADVSLAECLEMAEGKTAALLGAACAIGAAYGGAPPERLDHYRRFGTRLGLAFQLVDDLLGIWGDPAVTGKPVHADLRSRKKSLPVVAALSSGGPAGGELAGLYRRDGGLTAAEAVRAAELVDAAGGRGWAARRAAECLQEALAHLELAGPRAPAAGELRALARLVIARDH</sequence>
<name>A0A931DTR7_9ACTN</name>
<keyword evidence="2" id="KW-0460">Magnesium</keyword>
<dbReference type="EC" id="2.5.1.1" evidence="5"/>
<dbReference type="PROSITE" id="PS00444">
    <property type="entry name" value="POLYPRENYL_SYNTHASE_2"/>
    <property type="match status" value="1"/>
</dbReference>
<dbReference type="SUPFAM" id="SSF48576">
    <property type="entry name" value="Terpenoid synthases"/>
    <property type="match status" value="1"/>
</dbReference>
<dbReference type="Proteomes" id="UP000614047">
    <property type="component" value="Unassembled WGS sequence"/>
</dbReference>
<evidence type="ECO:0000256" key="2">
    <source>
        <dbReference type="ARBA" id="ARBA00022842"/>
    </source>
</evidence>
<dbReference type="AlphaFoldDB" id="A0A931DTR7"/>
<keyword evidence="6" id="KW-1185">Reference proteome</keyword>
<dbReference type="EMBL" id="JADOUA010000001">
    <property type="protein sequence ID" value="MBG6093751.1"/>
    <property type="molecule type" value="Genomic_DNA"/>
</dbReference>
<dbReference type="SFLD" id="SFLDS00005">
    <property type="entry name" value="Isoprenoid_Synthase_Type_I"/>
    <property type="match status" value="1"/>
</dbReference>
<dbReference type="InterPro" id="IPR008949">
    <property type="entry name" value="Isoprenoid_synthase_dom_sf"/>
</dbReference>
<comment type="caution">
    <text evidence="5">The sequence shown here is derived from an EMBL/GenBank/DDBJ whole genome shotgun (WGS) entry which is preliminary data.</text>
</comment>
<dbReference type="GO" id="GO:0004161">
    <property type="term" value="F:dimethylallyltranstransferase activity"/>
    <property type="evidence" value="ECO:0007669"/>
    <property type="project" value="UniProtKB-EC"/>
</dbReference>
<evidence type="ECO:0000256" key="4">
    <source>
        <dbReference type="SAM" id="MobiDB-lite"/>
    </source>
</evidence>